<dbReference type="Proteomes" id="UP000366872">
    <property type="component" value="Unassembled WGS sequence"/>
</dbReference>
<name>A0A6C2U167_PONDE</name>
<reference evidence="2 3" key="1">
    <citation type="submission" date="2019-04" db="EMBL/GenBank/DDBJ databases">
        <authorList>
            <person name="Van Vliet M D."/>
        </authorList>
    </citation>
    <scope>NUCLEOTIDE SEQUENCE [LARGE SCALE GENOMIC DNA]</scope>
    <source>
        <strain evidence="2 3">F1</strain>
    </source>
</reference>
<dbReference type="InterPro" id="IPR052930">
    <property type="entry name" value="TA_antitoxin_MntA"/>
</dbReference>
<dbReference type="PANTHER" id="PTHR43852:SF2">
    <property type="entry name" value="PROTEIN ADENYLYLTRANSFERASE MNTA"/>
    <property type="match status" value="1"/>
</dbReference>
<keyword evidence="3" id="KW-1185">Reference proteome</keyword>
<dbReference type="InterPro" id="IPR043519">
    <property type="entry name" value="NT_sf"/>
</dbReference>
<dbReference type="CDD" id="cd05403">
    <property type="entry name" value="NT_KNTase_like"/>
    <property type="match status" value="1"/>
</dbReference>
<evidence type="ECO:0000313" key="2">
    <source>
        <dbReference type="EMBL" id="VGO13720.1"/>
    </source>
</evidence>
<dbReference type="Gene3D" id="3.30.460.10">
    <property type="entry name" value="Beta Polymerase, domain 2"/>
    <property type="match status" value="1"/>
</dbReference>
<evidence type="ECO:0000259" key="1">
    <source>
        <dbReference type="Pfam" id="PF18765"/>
    </source>
</evidence>
<protein>
    <recommendedName>
        <fullName evidence="1">Polymerase beta nucleotidyltransferase domain-containing protein</fullName>
    </recommendedName>
</protein>
<organism evidence="2 3">
    <name type="scientific">Pontiella desulfatans</name>
    <dbReference type="NCBI Taxonomy" id="2750659"/>
    <lineage>
        <taxon>Bacteria</taxon>
        <taxon>Pseudomonadati</taxon>
        <taxon>Kiritimatiellota</taxon>
        <taxon>Kiritimatiellia</taxon>
        <taxon>Kiritimatiellales</taxon>
        <taxon>Pontiellaceae</taxon>
        <taxon>Pontiella</taxon>
    </lineage>
</organism>
<dbReference type="SUPFAM" id="SSF81301">
    <property type="entry name" value="Nucleotidyltransferase"/>
    <property type="match status" value="1"/>
</dbReference>
<evidence type="ECO:0000313" key="3">
    <source>
        <dbReference type="Proteomes" id="UP000366872"/>
    </source>
</evidence>
<dbReference type="InterPro" id="IPR041633">
    <property type="entry name" value="Polbeta"/>
</dbReference>
<dbReference type="PANTHER" id="PTHR43852">
    <property type="entry name" value="NUCLEOTIDYLTRANSFERASE"/>
    <property type="match status" value="1"/>
</dbReference>
<dbReference type="EMBL" id="CAAHFG010000001">
    <property type="protein sequence ID" value="VGO13720.1"/>
    <property type="molecule type" value="Genomic_DNA"/>
</dbReference>
<dbReference type="Pfam" id="PF18765">
    <property type="entry name" value="Polbeta"/>
    <property type="match status" value="1"/>
</dbReference>
<feature type="domain" description="Polymerase beta nucleotidyltransferase" evidence="1">
    <location>
        <begin position="2"/>
        <end position="93"/>
    </location>
</feature>
<dbReference type="RefSeq" id="WP_168442175.1">
    <property type="nucleotide sequence ID" value="NZ_CAAHFG010000001.1"/>
</dbReference>
<dbReference type="NCBIfam" id="NF047752">
    <property type="entry name" value="MntA_antitoxin"/>
    <property type="match status" value="1"/>
</dbReference>
<proteinExistence type="predicted"/>
<dbReference type="AlphaFoldDB" id="A0A6C2U167"/>
<gene>
    <name evidence="2" type="ORF">PDESU_02277</name>
</gene>
<accession>A0A6C2U167</accession>
<sequence length="123" mass="13683">MKARQILEKHPMILAAYLHGSTAKGTARQDSDIDIALLPEPGHRLPLRQRLEYAAELEAQLGAAVDVGELSSGNVVYAKEVVAHGREIFTRNRFKSDLFMATSLAMYAELQQQRKEVLDAYTA</sequence>